<proteinExistence type="predicted"/>
<dbReference type="RefSeq" id="XP_013875302.1">
    <property type="nucleotide sequence ID" value="XM_014019848.1"/>
</dbReference>
<sequence>MRGVMACRLSGSGSYNVVVIPLRTSLCSLDALRFYLSSFQIKRLKDLEKEKDALWSGLEILDRGRLWYHQRLEENRARWDIESRIWSSSYQNELVEARSCLLRSQIQRVNGSLGSVMSEPNVSRNPWVSDAVADSDLRWHNTALTQKVSDKNHQISLLELEKDALLQQLEDLQAARMHQNPHKLRRRSAFY</sequence>
<dbReference type="GeneID" id="106525560"/>
<dbReference type="InParanoid" id="A0A2I4C5M0"/>
<dbReference type="OrthoDB" id="10035013at2759"/>
<dbReference type="AlphaFoldDB" id="A0A2I4C5M0"/>
<evidence type="ECO:0000313" key="1">
    <source>
        <dbReference type="Proteomes" id="UP000192220"/>
    </source>
</evidence>
<dbReference type="STRING" id="52670.A0A2I4C5M0"/>
<evidence type="ECO:0000313" key="2">
    <source>
        <dbReference type="RefSeq" id="XP_013875302.1"/>
    </source>
</evidence>
<dbReference type="CTD" id="401251"/>
<dbReference type="Proteomes" id="UP000192220">
    <property type="component" value="Unplaced"/>
</dbReference>
<name>A0A2I4C5M0_AUSLI</name>
<keyword evidence="1" id="KW-1185">Reference proteome</keyword>
<reference evidence="2" key="1">
    <citation type="submission" date="2025-08" db="UniProtKB">
        <authorList>
            <consortium name="RefSeq"/>
        </authorList>
    </citation>
    <scope>IDENTIFICATION</scope>
    <source>
        <strain evidence="2">Quisiro</strain>
        <tissue evidence="2">Liver</tissue>
    </source>
</reference>
<dbReference type="InterPro" id="IPR026828">
    <property type="entry name" value="SAPC2_1/2"/>
</dbReference>
<gene>
    <name evidence="2" type="primary">sapcd1</name>
</gene>
<dbReference type="PANTHER" id="PTHR14907">
    <property type="entry name" value="FI14130P"/>
    <property type="match status" value="1"/>
</dbReference>
<protein>
    <submittedName>
        <fullName evidence="2">Suppressor APC domain-containing protein 1 isoform X2</fullName>
    </submittedName>
</protein>
<organism evidence="1 2">
    <name type="scientific">Austrofundulus limnaeus</name>
    <name type="common">Annual killifish</name>
    <dbReference type="NCBI Taxonomy" id="52670"/>
    <lineage>
        <taxon>Eukaryota</taxon>
        <taxon>Metazoa</taxon>
        <taxon>Chordata</taxon>
        <taxon>Craniata</taxon>
        <taxon>Vertebrata</taxon>
        <taxon>Euteleostomi</taxon>
        <taxon>Actinopterygii</taxon>
        <taxon>Neopterygii</taxon>
        <taxon>Teleostei</taxon>
        <taxon>Neoteleostei</taxon>
        <taxon>Acanthomorphata</taxon>
        <taxon>Ovalentaria</taxon>
        <taxon>Atherinomorphae</taxon>
        <taxon>Cyprinodontiformes</taxon>
        <taxon>Rivulidae</taxon>
        <taxon>Austrofundulus</taxon>
    </lineage>
</organism>
<dbReference type="PANTHER" id="PTHR14907:SF2">
    <property type="entry name" value="SUPPRESSOR APC DOMAIN-CONTAINING PROTEIN 2"/>
    <property type="match status" value="1"/>
</dbReference>
<accession>A0A2I4C5M0</accession>
<dbReference type="Pfam" id="PF11414">
    <property type="entry name" value="Suppressor_APC"/>
    <property type="match status" value="1"/>
</dbReference>